<evidence type="ECO:0000313" key="5">
    <source>
        <dbReference type="EMBL" id="MCA6063807.1"/>
    </source>
</evidence>
<dbReference type="SUPFAM" id="SSF46689">
    <property type="entry name" value="Homeodomain-like"/>
    <property type="match status" value="2"/>
</dbReference>
<dbReference type="Pfam" id="PF12833">
    <property type="entry name" value="HTH_18"/>
    <property type="match status" value="1"/>
</dbReference>
<name>A0ABS7ZQ39_9GAMM</name>
<dbReference type="InterPro" id="IPR009057">
    <property type="entry name" value="Homeodomain-like_sf"/>
</dbReference>
<keyword evidence="6" id="KW-1185">Reference proteome</keyword>
<dbReference type="Pfam" id="PF06719">
    <property type="entry name" value="AraC_N"/>
    <property type="match status" value="1"/>
</dbReference>
<protein>
    <submittedName>
        <fullName evidence="5">AraC family transcriptional regulator</fullName>
    </submittedName>
</protein>
<evidence type="ECO:0000256" key="3">
    <source>
        <dbReference type="ARBA" id="ARBA00023163"/>
    </source>
</evidence>
<gene>
    <name evidence="5" type="ORF">I9W95_09325</name>
</gene>
<reference evidence="5 6" key="1">
    <citation type="submission" date="2020-12" db="EMBL/GenBank/DDBJ databases">
        <title>Novel Thalassolituus-related marine hydrocarbonoclastic bacteria mediated algae-derived hydrocarbons mineralization in twilight zone of the northern South China Sea.</title>
        <authorList>
            <person name="Dong C."/>
        </authorList>
    </citation>
    <scope>NUCLEOTIDE SEQUENCE [LARGE SCALE GENOMIC DNA]</scope>
    <source>
        <strain evidence="5 6">IMCC1826</strain>
    </source>
</reference>
<dbReference type="PANTHER" id="PTHR43436">
    <property type="entry name" value="ARAC-FAMILY TRANSCRIPTIONAL REGULATOR"/>
    <property type="match status" value="1"/>
</dbReference>
<dbReference type="Proteomes" id="UP000714380">
    <property type="component" value="Unassembled WGS sequence"/>
</dbReference>
<dbReference type="InterPro" id="IPR018060">
    <property type="entry name" value="HTH_AraC"/>
</dbReference>
<dbReference type="InterPro" id="IPR018062">
    <property type="entry name" value="HTH_AraC-typ_CS"/>
</dbReference>
<keyword evidence="3" id="KW-0804">Transcription</keyword>
<evidence type="ECO:0000256" key="1">
    <source>
        <dbReference type="ARBA" id="ARBA00023015"/>
    </source>
</evidence>
<evidence type="ECO:0000259" key="4">
    <source>
        <dbReference type="PROSITE" id="PS01124"/>
    </source>
</evidence>
<dbReference type="PROSITE" id="PS01124">
    <property type="entry name" value="HTH_ARAC_FAMILY_2"/>
    <property type="match status" value="1"/>
</dbReference>
<sequence length="289" mass="32326">MSSLVDNLSVLAAKEGYNRTALSGVGVFRSDSSSAREPLCYSQGVIIMAQGSKRVYLDEQAYDYNPDNYLVLTLPLPAECETLVEPGKPMLSLILDIDITLLNELVRLFDEHGPLGQRARQPDNKGLYVSQCTDELSCVVERLAQVLRSPMESAVLGAGLKREVLFHILKGPNAAPLFALVSHNTHLARLERAMKYLHEHYDQNLDVEQLAAMANMSPSSFHRNFRQITASSPIQYVKKIRLTRARELLMDQGVKVKQAAARVGYESPTQFSREFKRYFGHSPQETLSA</sequence>
<feature type="domain" description="HTH araC/xylS-type" evidence="4">
    <location>
        <begin position="191"/>
        <end position="289"/>
    </location>
</feature>
<dbReference type="SMART" id="SM00342">
    <property type="entry name" value="HTH_ARAC"/>
    <property type="match status" value="1"/>
</dbReference>
<proteinExistence type="predicted"/>
<keyword evidence="1" id="KW-0805">Transcription regulation</keyword>
<dbReference type="InterPro" id="IPR009594">
    <property type="entry name" value="Tscrpt_reg_HTH_AraC_N"/>
</dbReference>
<accession>A0ABS7ZQ39</accession>
<dbReference type="EMBL" id="JAEDAH010000043">
    <property type="protein sequence ID" value="MCA6063807.1"/>
    <property type="molecule type" value="Genomic_DNA"/>
</dbReference>
<evidence type="ECO:0000256" key="2">
    <source>
        <dbReference type="ARBA" id="ARBA00023125"/>
    </source>
</evidence>
<dbReference type="PROSITE" id="PS00041">
    <property type="entry name" value="HTH_ARAC_FAMILY_1"/>
    <property type="match status" value="1"/>
</dbReference>
<keyword evidence="2" id="KW-0238">DNA-binding</keyword>
<dbReference type="RefSeq" id="WP_225674168.1">
    <property type="nucleotide sequence ID" value="NZ_JAEDAH010000043.1"/>
</dbReference>
<dbReference type="Gene3D" id="1.10.10.60">
    <property type="entry name" value="Homeodomain-like"/>
    <property type="match status" value="2"/>
</dbReference>
<evidence type="ECO:0000313" key="6">
    <source>
        <dbReference type="Proteomes" id="UP000714380"/>
    </source>
</evidence>
<dbReference type="PANTHER" id="PTHR43436:SF2">
    <property type="entry name" value="ARAC_XYLS FAMILY TRANSCRIPTIONAL REGULATOR"/>
    <property type="match status" value="1"/>
</dbReference>
<organism evidence="5 6">
    <name type="scientific">Thalassolituus marinus</name>
    <dbReference type="NCBI Taxonomy" id="671053"/>
    <lineage>
        <taxon>Bacteria</taxon>
        <taxon>Pseudomonadati</taxon>
        <taxon>Pseudomonadota</taxon>
        <taxon>Gammaproteobacteria</taxon>
        <taxon>Oceanospirillales</taxon>
        <taxon>Oceanospirillaceae</taxon>
        <taxon>Thalassolituus</taxon>
    </lineage>
</organism>
<comment type="caution">
    <text evidence="5">The sequence shown here is derived from an EMBL/GenBank/DDBJ whole genome shotgun (WGS) entry which is preliminary data.</text>
</comment>